<organism evidence="2">
    <name type="scientific">marine sediment metagenome</name>
    <dbReference type="NCBI Taxonomy" id="412755"/>
    <lineage>
        <taxon>unclassified sequences</taxon>
        <taxon>metagenomes</taxon>
        <taxon>ecological metagenomes</taxon>
    </lineage>
</organism>
<feature type="compositionally biased region" description="Low complexity" evidence="1">
    <location>
        <begin position="58"/>
        <end position="78"/>
    </location>
</feature>
<feature type="region of interest" description="Disordered" evidence="1">
    <location>
        <begin position="45"/>
        <end position="78"/>
    </location>
</feature>
<protein>
    <submittedName>
        <fullName evidence="2">Uncharacterized protein</fullName>
    </submittedName>
</protein>
<proteinExistence type="predicted"/>
<reference evidence="2" key="1">
    <citation type="journal article" date="2015" name="Nature">
        <title>Complex archaea that bridge the gap between prokaryotes and eukaryotes.</title>
        <authorList>
            <person name="Spang A."/>
            <person name="Saw J.H."/>
            <person name="Jorgensen S.L."/>
            <person name="Zaremba-Niedzwiedzka K."/>
            <person name="Martijn J."/>
            <person name="Lind A.E."/>
            <person name="van Eijk R."/>
            <person name="Schleper C."/>
            <person name="Guy L."/>
            <person name="Ettema T.J."/>
        </authorList>
    </citation>
    <scope>NUCLEOTIDE SEQUENCE</scope>
</reference>
<accession>A0A0F9NJJ9</accession>
<name>A0A0F9NJJ9_9ZZZZ</name>
<sequence length="78" mass="8473">MSPTDPIIQDLWRSQVTTILNRLLAHSTLLTAQINAAVRSLEQLRNEAESCKTTPEESLSNSTPSTHSPSTASKPAQT</sequence>
<dbReference type="AlphaFoldDB" id="A0A0F9NJJ9"/>
<gene>
    <name evidence="2" type="ORF">LCGC14_1019370</name>
</gene>
<evidence type="ECO:0000256" key="1">
    <source>
        <dbReference type="SAM" id="MobiDB-lite"/>
    </source>
</evidence>
<dbReference type="EMBL" id="LAZR01004061">
    <property type="protein sequence ID" value="KKN12157.1"/>
    <property type="molecule type" value="Genomic_DNA"/>
</dbReference>
<evidence type="ECO:0000313" key="2">
    <source>
        <dbReference type="EMBL" id="KKN12157.1"/>
    </source>
</evidence>
<comment type="caution">
    <text evidence="2">The sequence shown here is derived from an EMBL/GenBank/DDBJ whole genome shotgun (WGS) entry which is preliminary data.</text>
</comment>